<feature type="transmembrane region" description="Helical" evidence="1">
    <location>
        <begin position="461"/>
        <end position="481"/>
    </location>
</feature>
<feature type="transmembrane region" description="Helical" evidence="1">
    <location>
        <begin position="99"/>
        <end position="121"/>
    </location>
</feature>
<dbReference type="Proteomes" id="UP000192276">
    <property type="component" value="Unassembled WGS sequence"/>
</dbReference>
<sequence>MNIKRPLMPGFLKRADQKLLLNKPGIWSTRAHLVVYYGILFLFVLTVICFLEPNDPRDYSTMEAWIGFVSIVSGIGFIVWMIYLLRFNVFKKYGIIHPLHGLVTFFLYFMASGILVSFPYVHPIVESVRANNTYTDEEIIRDVNNINIKIFQVEYDKLKEPWQYHRIQLVASVKKEVKDENEVDDPVTSYIINDYRYDSSDFYTKINEADSIVKVKDSVYLVYNTPDYSFLSPYLYWSKANDDLLSAFEIFKKVNGHPPTPAERETITRELDVLLKKYYYKHSRYYYNDETITGNELPLEMIRKKYRLGKIDNSISHIMMKKSRWRGNDKYAFMRVFYYVTLGITLLIFIFRHSSIRTFWLSVLTGVLLTIITAMILGFSRADAIHFLSFMIVYVLLFFFGSLAVWKAKRRMAITGICINLFVFIVTAFPLLVYGWCYEYKKYQLDHDGWVYKNLYNFEEYVIYAEVGGAVILLLLLATYISKVYRHWFALPED</sequence>
<name>A0A1V9G6D9_9BACT</name>
<feature type="transmembrane region" description="Helical" evidence="1">
    <location>
        <begin position="413"/>
        <end position="436"/>
    </location>
</feature>
<feature type="transmembrane region" description="Helical" evidence="1">
    <location>
        <begin position="331"/>
        <end position="351"/>
    </location>
</feature>
<organism evidence="2 3">
    <name type="scientific">Niastella populi</name>
    <dbReference type="NCBI Taxonomy" id="550983"/>
    <lineage>
        <taxon>Bacteria</taxon>
        <taxon>Pseudomonadati</taxon>
        <taxon>Bacteroidota</taxon>
        <taxon>Chitinophagia</taxon>
        <taxon>Chitinophagales</taxon>
        <taxon>Chitinophagaceae</taxon>
        <taxon>Niastella</taxon>
    </lineage>
</organism>
<reference evidence="3" key="1">
    <citation type="submission" date="2016-04" db="EMBL/GenBank/DDBJ databases">
        <authorList>
            <person name="Chen L."/>
            <person name="Zhuang W."/>
            <person name="Wang G."/>
        </authorList>
    </citation>
    <scope>NUCLEOTIDE SEQUENCE [LARGE SCALE GENOMIC DNA]</scope>
    <source>
        <strain evidence="3">208</strain>
    </source>
</reference>
<protein>
    <submittedName>
        <fullName evidence="2">Uncharacterized protein</fullName>
    </submittedName>
</protein>
<keyword evidence="1" id="KW-1133">Transmembrane helix</keyword>
<keyword evidence="3" id="KW-1185">Reference proteome</keyword>
<feature type="transmembrane region" description="Helical" evidence="1">
    <location>
        <begin position="33"/>
        <end position="53"/>
    </location>
</feature>
<evidence type="ECO:0000256" key="1">
    <source>
        <dbReference type="SAM" id="Phobius"/>
    </source>
</evidence>
<dbReference type="AlphaFoldDB" id="A0A1V9G6D9"/>
<feature type="transmembrane region" description="Helical" evidence="1">
    <location>
        <begin position="358"/>
        <end position="379"/>
    </location>
</feature>
<keyword evidence="1" id="KW-0472">Membrane</keyword>
<feature type="transmembrane region" description="Helical" evidence="1">
    <location>
        <begin position="385"/>
        <end position="406"/>
    </location>
</feature>
<accession>A0A1V9G6D9</accession>
<feature type="transmembrane region" description="Helical" evidence="1">
    <location>
        <begin position="65"/>
        <end position="87"/>
    </location>
</feature>
<dbReference type="EMBL" id="LWBP01000056">
    <property type="protein sequence ID" value="OQP66201.1"/>
    <property type="molecule type" value="Genomic_DNA"/>
</dbReference>
<gene>
    <name evidence="2" type="ORF">A4R26_14015</name>
</gene>
<evidence type="ECO:0000313" key="3">
    <source>
        <dbReference type="Proteomes" id="UP000192276"/>
    </source>
</evidence>
<proteinExistence type="predicted"/>
<dbReference type="STRING" id="550983.A4R26_14015"/>
<evidence type="ECO:0000313" key="2">
    <source>
        <dbReference type="EMBL" id="OQP66201.1"/>
    </source>
</evidence>
<comment type="caution">
    <text evidence="2">The sequence shown here is derived from an EMBL/GenBank/DDBJ whole genome shotgun (WGS) entry which is preliminary data.</text>
</comment>
<keyword evidence="1" id="KW-0812">Transmembrane</keyword>